<reference evidence="2 3" key="1">
    <citation type="submission" date="2023-11" db="EMBL/GenBank/DDBJ databases">
        <title>Draft genome of Azohydromonas lata strain H1 (DSM1123), a polyhydroxyalkanoate producer.</title>
        <authorList>
            <person name="Traversa D."/>
            <person name="D'Addabbo P."/>
            <person name="Pazzani C."/>
            <person name="Manzari C."/>
            <person name="Chiara M."/>
            <person name="Scrascia M."/>
        </authorList>
    </citation>
    <scope>NUCLEOTIDE SEQUENCE [LARGE SCALE GENOMIC DNA]</scope>
    <source>
        <strain evidence="2 3">H1</strain>
    </source>
</reference>
<dbReference type="Proteomes" id="UP001293718">
    <property type="component" value="Unassembled WGS sequence"/>
</dbReference>
<organism evidence="2 3">
    <name type="scientific">Azohydromonas lata</name>
    <dbReference type="NCBI Taxonomy" id="45677"/>
    <lineage>
        <taxon>Bacteria</taxon>
        <taxon>Pseudomonadati</taxon>
        <taxon>Pseudomonadota</taxon>
        <taxon>Betaproteobacteria</taxon>
        <taxon>Burkholderiales</taxon>
        <taxon>Sphaerotilaceae</taxon>
        <taxon>Azohydromonas</taxon>
    </lineage>
</organism>
<name>A0ABU5I945_9BURK</name>
<keyword evidence="3" id="KW-1185">Reference proteome</keyword>
<feature type="domain" description="ChrB C-terminal" evidence="1">
    <location>
        <begin position="187"/>
        <end position="316"/>
    </location>
</feature>
<evidence type="ECO:0000259" key="1">
    <source>
        <dbReference type="Pfam" id="PF09828"/>
    </source>
</evidence>
<sequence length="324" mass="36006">MNVDTATPIWLLLVVSLPTASATARMRIWRALKSQGCEALRDGAYLMPAGGERADALQELAQECTREGGTAWLMAVQPRWPSEDEAWQVLFDRSEAYAGLRKTWKETAATLANLSPQELTRLQRRLSREYEAVRVIDFFPADAATETQAAWAELERRIQRVLAPDEPHETAGAIPRLDAGAYRGRTWATRRRLWVDRVASAWLIRRFIDPAARFLWLAQPGDCPKDALGFDFDGAAFTHVGERVSFETLLASFGLEDDAALVRLAAMVHQLDVGGEPVPEAVGFEAVMAGARERLDDDDALLAEIGTVLDSLYAHFKRAAVKEK</sequence>
<accession>A0ABU5I945</accession>
<evidence type="ECO:0000313" key="3">
    <source>
        <dbReference type="Proteomes" id="UP001293718"/>
    </source>
</evidence>
<dbReference type="Pfam" id="PF09828">
    <property type="entry name" value="ChrB_C"/>
    <property type="match status" value="1"/>
</dbReference>
<dbReference type="EMBL" id="JAXOJX010000003">
    <property type="protein sequence ID" value="MDZ5455624.1"/>
    <property type="molecule type" value="Genomic_DNA"/>
</dbReference>
<dbReference type="InterPro" id="IPR018634">
    <property type="entry name" value="ChrB_C"/>
</dbReference>
<comment type="caution">
    <text evidence="2">The sequence shown here is derived from an EMBL/GenBank/DDBJ whole genome shotgun (WGS) entry which is preliminary data.</text>
</comment>
<gene>
    <name evidence="2" type="ORF">SM757_03465</name>
</gene>
<evidence type="ECO:0000313" key="2">
    <source>
        <dbReference type="EMBL" id="MDZ5455624.1"/>
    </source>
</evidence>
<dbReference type="RefSeq" id="WP_322464381.1">
    <property type="nucleotide sequence ID" value="NZ_JAXOJX010000003.1"/>
</dbReference>
<proteinExistence type="predicted"/>
<protein>
    <submittedName>
        <fullName evidence="2">Chromate resistance protein</fullName>
    </submittedName>
</protein>